<protein>
    <submittedName>
        <fullName evidence="1">Uncharacterized protein</fullName>
    </submittedName>
</protein>
<proteinExistence type="predicted"/>
<comment type="caution">
    <text evidence="1">The sequence shown here is derived from an EMBL/GenBank/DDBJ whole genome shotgun (WGS) entry which is preliminary data.</text>
</comment>
<dbReference type="Proteomes" id="UP001060085">
    <property type="component" value="Linkage Group LG01"/>
</dbReference>
<reference evidence="2" key="1">
    <citation type="journal article" date="2023" name="Nat. Plants">
        <title>Single-cell RNA sequencing provides a high-resolution roadmap for understanding the multicellular compartmentation of specialized metabolism.</title>
        <authorList>
            <person name="Sun S."/>
            <person name="Shen X."/>
            <person name="Li Y."/>
            <person name="Li Y."/>
            <person name="Wang S."/>
            <person name="Li R."/>
            <person name="Zhang H."/>
            <person name="Shen G."/>
            <person name="Guo B."/>
            <person name="Wei J."/>
            <person name="Xu J."/>
            <person name="St-Pierre B."/>
            <person name="Chen S."/>
            <person name="Sun C."/>
        </authorList>
    </citation>
    <scope>NUCLEOTIDE SEQUENCE [LARGE SCALE GENOMIC DNA]</scope>
</reference>
<gene>
    <name evidence="1" type="ORF">M9H77_02085</name>
</gene>
<name>A0ACC0C7C0_CATRO</name>
<accession>A0ACC0C7C0</accession>
<keyword evidence="2" id="KW-1185">Reference proteome</keyword>
<organism evidence="1 2">
    <name type="scientific">Catharanthus roseus</name>
    <name type="common">Madagascar periwinkle</name>
    <name type="synonym">Vinca rosea</name>
    <dbReference type="NCBI Taxonomy" id="4058"/>
    <lineage>
        <taxon>Eukaryota</taxon>
        <taxon>Viridiplantae</taxon>
        <taxon>Streptophyta</taxon>
        <taxon>Embryophyta</taxon>
        <taxon>Tracheophyta</taxon>
        <taxon>Spermatophyta</taxon>
        <taxon>Magnoliopsida</taxon>
        <taxon>eudicotyledons</taxon>
        <taxon>Gunneridae</taxon>
        <taxon>Pentapetalae</taxon>
        <taxon>asterids</taxon>
        <taxon>lamiids</taxon>
        <taxon>Gentianales</taxon>
        <taxon>Apocynaceae</taxon>
        <taxon>Rauvolfioideae</taxon>
        <taxon>Vinceae</taxon>
        <taxon>Catharanthinae</taxon>
        <taxon>Catharanthus</taxon>
    </lineage>
</organism>
<evidence type="ECO:0000313" key="2">
    <source>
        <dbReference type="Proteomes" id="UP001060085"/>
    </source>
</evidence>
<dbReference type="EMBL" id="CM044701">
    <property type="protein sequence ID" value="KAI5680858.1"/>
    <property type="molecule type" value="Genomic_DNA"/>
</dbReference>
<evidence type="ECO:0000313" key="1">
    <source>
        <dbReference type="EMBL" id="KAI5680858.1"/>
    </source>
</evidence>
<sequence length="278" mass="27028">MASSARIQLAVLFVLLVAIAALVEKSAAATYVVGDTMGWTIPSGGASSYASWAARHTFRPGDVLVFNFPTGAHDVGKVDKASFDSCSSTNPTTLITVGPANITLSGAGTEYFICTFGQHCSLGQKLAITVSASSPPAPAPTKPPTPTPTPPTATPTPPTSAPTVPPSPTSIPPASSAPTAPPTTGPTPTSSPTPTPSPSTTPSSPTTSPTGGPTLGPSGASSPAGPGSGAPDASSGSPGATPGAPESPPSPPSPSSSVLSSFSSIFVVMVSVGVGILC</sequence>